<dbReference type="InterPro" id="IPR050302">
    <property type="entry name" value="Rab_GAP_TBC_domain"/>
</dbReference>
<protein>
    <submittedName>
        <fullName evidence="2">Ecotropic viral integration site 5 protein</fullName>
    </submittedName>
</protein>
<dbReference type="PROSITE" id="PS50086">
    <property type="entry name" value="TBC_RABGAP"/>
    <property type="match status" value="1"/>
</dbReference>
<dbReference type="Gene3D" id="1.10.8.270">
    <property type="entry name" value="putative rabgap domain of human tbc1 domain family member 14 like domains"/>
    <property type="match status" value="1"/>
</dbReference>
<proteinExistence type="predicted"/>
<dbReference type="Proteomes" id="UP001141327">
    <property type="component" value="Unassembled WGS sequence"/>
</dbReference>
<name>A0ABQ8UN76_9EUKA</name>
<keyword evidence="3" id="KW-1185">Reference proteome</keyword>
<dbReference type="PANTHER" id="PTHR47219">
    <property type="entry name" value="RAB GTPASE-ACTIVATING PROTEIN 1-LIKE"/>
    <property type="match status" value="1"/>
</dbReference>
<accession>A0ABQ8UN76</accession>
<reference evidence="2" key="1">
    <citation type="journal article" date="2022" name="bioRxiv">
        <title>Genomics of Preaxostyla Flagellates Illuminates Evolutionary Transitions and the Path Towards Mitochondrial Loss.</title>
        <authorList>
            <person name="Novak L.V.F."/>
            <person name="Treitli S.C."/>
            <person name="Pyrih J."/>
            <person name="Halakuc P."/>
            <person name="Pipaliya S.V."/>
            <person name="Vacek V."/>
            <person name="Brzon O."/>
            <person name="Soukal P."/>
            <person name="Eme L."/>
            <person name="Dacks J.B."/>
            <person name="Karnkowska A."/>
            <person name="Elias M."/>
            <person name="Hampl V."/>
        </authorList>
    </citation>
    <scope>NUCLEOTIDE SEQUENCE</scope>
    <source>
        <strain evidence="2">RCP-MX</strain>
    </source>
</reference>
<dbReference type="PANTHER" id="PTHR47219:SF9">
    <property type="entry name" value="GTPASE ACTIVATING PROTEIN AND CENTROSOME-ASSOCIATED, ISOFORM B"/>
    <property type="match status" value="1"/>
</dbReference>
<gene>
    <name evidence="2" type="ORF">PAPYR_3280</name>
</gene>
<dbReference type="InterPro" id="IPR000195">
    <property type="entry name" value="Rab-GAP-TBC_dom"/>
</dbReference>
<organism evidence="2 3">
    <name type="scientific">Paratrimastix pyriformis</name>
    <dbReference type="NCBI Taxonomy" id="342808"/>
    <lineage>
        <taxon>Eukaryota</taxon>
        <taxon>Metamonada</taxon>
        <taxon>Preaxostyla</taxon>
        <taxon>Paratrimastigidae</taxon>
        <taxon>Paratrimastix</taxon>
    </lineage>
</organism>
<evidence type="ECO:0000313" key="2">
    <source>
        <dbReference type="EMBL" id="KAJ4460634.1"/>
    </source>
</evidence>
<evidence type="ECO:0000313" key="3">
    <source>
        <dbReference type="Proteomes" id="UP001141327"/>
    </source>
</evidence>
<dbReference type="InterPro" id="IPR035969">
    <property type="entry name" value="Rab-GAP_TBC_sf"/>
</dbReference>
<dbReference type="EMBL" id="JAPMOS010000012">
    <property type="protein sequence ID" value="KAJ4460634.1"/>
    <property type="molecule type" value="Genomic_DNA"/>
</dbReference>
<feature type="domain" description="Rab-GAP TBC" evidence="1">
    <location>
        <begin position="1"/>
        <end position="160"/>
    </location>
</feature>
<evidence type="ECO:0000259" key="1">
    <source>
        <dbReference type="PROSITE" id="PS50086"/>
    </source>
</evidence>
<dbReference type="SUPFAM" id="SSF47923">
    <property type="entry name" value="Ypt/Rab-GAP domain of gyp1p"/>
    <property type="match status" value="1"/>
</dbReference>
<dbReference type="Pfam" id="PF00566">
    <property type="entry name" value="RabGAP-TBC"/>
    <property type="match status" value="1"/>
</dbReference>
<dbReference type="SMART" id="SM00164">
    <property type="entry name" value="TBC"/>
    <property type="match status" value="1"/>
</dbReference>
<comment type="caution">
    <text evidence="2">The sequence shown here is derived from an EMBL/GenBank/DDBJ whole genome shotgun (WGS) entry which is preliminary data.</text>
</comment>
<sequence>MRGLIWQKALDSSSMMARFPAIFQRSLDEVSLDDANRIDRDLKRTFPTDPYFTNPRCRGYQQLRRVLLAYAGMNKVGYCQGMNFVAGTLLLFMQEEEAFWAFVQLMESPQFMLKGLYDKDSSDLPRYLHLVDAYLARHCPALARHFVRSLPGAPSTRAVP</sequence>